<evidence type="ECO:0000313" key="9">
    <source>
        <dbReference type="EMBL" id="KAG6510028.1"/>
    </source>
</evidence>
<comment type="similarity">
    <text evidence="6">Belongs to the DESIGUAL family.</text>
</comment>
<evidence type="ECO:0000313" key="10">
    <source>
        <dbReference type="Proteomes" id="UP000734854"/>
    </source>
</evidence>
<keyword evidence="3 8" id="KW-0732">Signal</keyword>
<reference evidence="9 10" key="1">
    <citation type="submission" date="2020-08" db="EMBL/GenBank/DDBJ databases">
        <title>Plant Genome Project.</title>
        <authorList>
            <person name="Zhang R.-G."/>
        </authorList>
    </citation>
    <scope>NUCLEOTIDE SEQUENCE [LARGE SCALE GENOMIC DNA]</scope>
    <source>
        <tissue evidence="9">Rhizome</tissue>
    </source>
</reference>
<dbReference type="InterPro" id="IPR009606">
    <property type="entry name" value="DEAL/Modifying_wall_lignin1/2"/>
</dbReference>
<name>A0A8J5LEK4_ZINOF</name>
<evidence type="ECO:0000256" key="7">
    <source>
        <dbReference type="SAM" id="Phobius"/>
    </source>
</evidence>
<protein>
    <recommendedName>
        <fullName evidence="11">Fiber protein Fb34</fullName>
    </recommendedName>
</protein>
<dbReference type="Proteomes" id="UP000734854">
    <property type="component" value="Unassembled WGS sequence"/>
</dbReference>
<comment type="subcellular location">
    <subcellularLocation>
        <location evidence="1">Endomembrane system</location>
        <topology evidence="1">Multi-pass membrane protein</topology>
    </subcellularLocation>
</comment>
<evidence type="ECO:0000256" key="6">
    <source>
        <dbReference type="ARBA" id="ARBA00029467"/>
    </source>
</evidence>
<proteinExistence type="inferred from homology"/>
<evidence type="ECO:0000256" key="1">
    <source>
        <dbReference type="ARBA" id="ARBA00004127"/>
    </source>
</evidence>
<feature type="transmembrane region" description="Helical" evidence="7">
    <location>
        <begin position="89"/>
        <end position="112"/>
    </location>
</feature>
<keyword evidence="2 7" id="KW-0812">Transmembrane</keyword>
<keyword evidence="4 7" id="KW-1133">Transmembrane helix</keyword>
<evidence type="ECO:0000256" key="8">
    <source>
        <dbReference type="SAM" id="SignalP"/>
    </source>
</evidence>
<evidence type="ECO:0000256" key="4">
    <source>
        <dbReference type="ARBA" id="ARBA00022989"/>
    </source>
</evidence>
<dbReference type="GO" id="GO:0012505">
    <property type="term" value="C:endomembrane system"/>
    <property type="evidence" value="ECO:0007669"/>
    <property type="project" value="UniProtKB-SubCell"/>
</dbReference>
<keyword evidence="10" id="KW-1185">Reference proteome</keyword>
<dbReference type="AlphaFoldDB" id="A0A8J5LEK4"/>
<sequence>MASKVVLSVAVLFDVTAFALAIAAEQRRSTATVVPDDEKEYTYCAYDSDIATGLGVGAFLCLMASQLLIVSVTRCYFCGPTLRWGKSRSCAVSLFLSSWLTFLVAEICLLTGSVRNAYHTAFRGLFFMNDPSCEVLRKGVFASGAAFAFLTTILAVFYYILYDGSRYGYADEEAIG</sequence>
<feature type="transmembrane region" description="Helical" evidence="7">
    <location>
        <begin position="140"/>
        <end position="161"/>
    </location>
</feature>
<organism evidence="9 10">
    <name type="scientific">Zingiber officinale</name>
    <name type="common">Ginger</name>
    <name type="synonym">Amomum zingiber</name>
    <dbReference type="NCBI Taxonomy" id="94328"/>
    <lineage>
        <taxon>Eukaryota</taxon>
        <taxon>Viridiplantae</taxon>
        <taxon>Streptophyta</taxon>
        <taxon>Embryophyta</taxon>
        <taxon>Tracheophyta</taxon>
        <taxon>Spermatophyta</taxon>
        <taxon>Magnoliopsida</taxon>
        <taxon>Liliopsida</taxon>
        <taxon>Zingiberales</taxon>
        <taxon>Zingiberaceae</taxon>
        <taxon>Zingiber</taxon>
    </lineage>
</organism>
<dbReference type="EMBL" id="JACMSC010000008">
    <property type="protein sequence ID" value="KAG6510028.1"/>
    <property type="molecule type" value="Genomic_DNA"/>
</dbReference>
<evidence type="ECO:0000256" key="5">
    <source>
        <dbReference type="ARBA" id="ARBA00023136"/>
    </source>
</evidence>
<dbReference type="InterPro" id="IPR052222">
    <property type="entry name" value="DESIGUAL"/>
</dbReference>
<evidence type="ECO:0008006" key="11">
    <source>
        <dbReference type="Google" id="ProtNLM"/>
    </source>
</evidence>
<evidence type="ECO:0000256" key="2">
    <source>
        <dbReference type="ARBA" id="ARBA00022692"/>
    </source>
</evidence>
<dbReference type="PANTHER" id="PTHR31769">
    <property type="entry name" value="OS07G0462200 PROTEIN-RELATED"/>
    <property type="match status" value="1"/>
</dbReference>
<accession>A0A8J5LEK4</accession>
<feature type="transmembrane region" description="Helical" evidence="7">
    <location>
        <begin position="56"/>
        <end position="77"/>
    </location>
</feature>
<feature type="signal peptide" evidence="8">
    <location>
        <begin position="1"/>
        <end position="21"/>
    </location>
</feature>
<dbReference type="Pfam" id="PF06749">
    <property type="entry name" value="DUF1218"/>
    <property type="match status" value="1"/>
</dbReference>
<feature type="chain" id="PRO_5035242336" description="Fiber protein Fb34" evidence="8">
    <location>
        <begin position="22"/>
        <end position="176"/>
    </location>
</feature>
<evidence type="ECO:0000256" key="3">
    <source>
        <dbReference type="ARBA" id="ARBA00022729"/>
    </source>
</evidence>
<dbReference type="OrthoDB" id="2015495at2759"/>
<keyword evidence="5 7" id="KW-0472">Membrane</keyword>
<comment type="caution">
    <text evidence="9">The sequence shown here is derived from an EMBL/GenBank/DDBJ whole genome shotgun (WGS) entry which is preliminary data.</text>
</comment>
<gene>
    <name evidence="9" type="ORF">ZIOFF_028036</name>
</gene>